<dbReference type="EMBL" id="CP045529">
    <property type="protein sequence ID" value="QFU96601.1"/>
    <property type="molecule type" value="Genomic_DNA"/>
</dbReference>
<dbReference type="PROSITE" id="PS51078">
    <property type="entry name" value="ICLR_ED"/>
    <property type="match status" value="1"/>
</dbReference>
<dbReference type="OrthoDB" id="3734039at2"/>
<dbReference type="Proteomes" id="UP000326702">
    <property type="component" value="Chromosome"/>
</dbReference>
<feature type="domain" description="IclR-ED" evidence="5">
    <location>
        <begin position="68"/>
        <end position="247"/>
    </location>
</feature>
<evidence type="ECO:0000313" key="6">
    <source>
        <dbReference type="EMBL" id="QFU96601.1"/>
    </source>
</evidence>
<dbReference type="InterPro" id="IPR029016">
    <property type="entry name" value="GAF-like_dom_sf"/>
</dbReference>
<dbReference type="InterPro" id="IPR036390">
    <property type="entry name" value="WH_DNA-bd_sf"/>
</dbReference>
<dbReference type="RefSeq" id="WP_036955172.1">
    <property type="nucleotide sequence ID" value="NZ_BAABIH010000019.1"/>
</dbReference>
<evidence type="ECO:0000259" key="4">
    <source>
        <dbReference type="PROSITE" id="PS51077"/>
    </source>
</evidence>
<sequence>MPRPVPAATATLRILRYLSTRPAPVPAAAIAAHLDLPRSTTYHLLTAMAAESFVVHYPEDRTWGVGLAAWEVGQGYSRQEGLARLARLPLARLVDEVGHSSHLAVLHGSDVVYLLEERAPGRPPLVTDVGVRLPAHLTASGRAVLAALPASQVRALYPDRAAFTDRTGLGPTTPSQLRAVLVDTRRRGYAVEDGEVTLGFRSVAVVVGSPDVRAAVAVTWEGRQDVDTERVVGALQRTAGKVADRLR</sequence>
<keyword evidence="3" id="KW-0804">Transcription</keyword>
<dbReference type="Pfam" id="PF09339">
    <property type="entry name" value="HTH_IclR"/>
    <property type="match status" value="1"/>
</dbReference>
<evidence type="ECO:0000256" key="3">
    <source>
        <dbReference type="ARBA" id="ARBA00023163"/>
    </source>
</evidence>
<dbReference type="KEGG" id="lxl:KDY119_00085"/>
<dbReference type="PANTHER" id="PTHR30136:SF35">
    <property type="entry name" value="HTH-TYPE TRANSCRIPTIONAL REGULATOR RV1719"/>
    <property type="match status" value="1"/>
</dbReference>
<dbReference type="GO" id="GO:0003700">
    <property type="term" value="F:DNA-binding transcription factor activity"/>
    <property type="evidence" value="ECO:0007669"/>
    <property type="project" value="TreeGrafter"/>
</dbReference>
<dbReference type="Gene3D" id="1.10.10.10">
    <property type="entry name" value="Winged helix-like DNA-binding domain superfamily/Winged helix DNA-binding domain"/>
    <property type="match status" value="1"/>
</dbReference>
<dbReference type="SMART" id="SM00346">
    <property type="entry name" value="HTH_ICLR"/>
    <property type="match status" value="1"/>
</dbReference>
<dbReference type="Gene3D" id="3.30.450.40">
    <property type="match status" value="1"/>
</dbReference>
<dbReference type="PROSITE" id="PS51077">
    <property type="entry name" value="HTH_ICLR"/>
    <property type="match status" value="1"/>
</dbReference>
<evidence type="ECO:0000259" key="5">
    <source>
        <dbReference type="PROSITE" id="PS51078"/>
    </source>
</evidence>
<dbReference type="GO" id="GO:0045892">
    <property type="term" value="P:negative regulation of DNA-templated transcription"/>
    <property type="evidence" value="ECO:0007669"/>
    <property type="project" value="TreeGrafter"/>
</dbReference>
<name>A0A5P9Q5F9_9MICO</name>
<organism evidence="6 7">
    <name type="scientific">Luteimicrobium xylanilyticum</name>
    <dbReference type="NCBI Taxonomy" id="1133546"/>
    <lineage>
        <taxon>Bacteria</taxon>
        <taxon>Bacillati</taxon>
        <taxon>Actinomycetota</taxon>
        <taxon>Actinomycetes</taxon>
        <taxon>Micrococcales</taxon>
        <taxon>Luteimicrobium</taxon>
    </lineage>
</organism>
<proteinExistence type="predicted"/>
<gene>
    <name evidence="6" type="ORF">KDY119_00085</name>
</gene>
<reference evidence="6 7" key="1">
    <citation type="submission" date="2019-10" db="EMBL/GenBank/DDBJ databases">
        <title>Genome sequence of Luteimicrobium xylanilyticum HY-24.</title>
        <authorList>
            <person name="Kim D.Y."/>
            <person name="Park H.-Y."/>
        </authorList>
    </citation>
    <scope>NUCLEOTIDE SEQUENCE [LARGE SCALE GENOMIC DNA]</scope>
    <source>
        <strain evidence="6 7">HY-24</strain>
    </source>
</reference>
<dbReference type="InterPro" id="IPR014757">
    <property type="entry name" value="Tscrpt_reg_IclR_C"/>
</dbReference>
<dbReference type="AlphaFoldDB" id="A0A5P9Q5F9"/>
<accession>A0A5P9Q5F9</accession>
<dbReference type="InterPro" id="IPR005471">
    <property type="entry name" value="Tscrpt_reg_IclR_N"/>
</dbReference>
<evidence type="ECO:0000313" key="7">
    <source>
        <dbReference type="Proteomes" id="UP000326702"/>
    </source>
</evidence>
<evidence type="ECO:0000256" key="1">
    <source>
        <dbReference type="ARBA" id="ARBA00023015"/>
    </source>
</evidence>
<dbReference type="PANTHER" id="PTHR30136">
    <property type="entry name" value="HELIX-TURN-HELIX TRANSCRIPTIONAL REGULATOR, ICLR FAMILY"/>
    <property type="match status" value="1"/>
</dbReference>
<dbReference type="InterPro" id="IPR036388">
    <property type="entry name" value="WH-like_DNA-bd_sf"/>
</dbReference>
<dbReference type="Pfam" id="PF01614">
    <property type="entry name" value="IclR_C"/>
    <property type="match status" value="1"/>
</dbReference>
<dbReference type="InterPro" id="IPR050707">
    <property type="entry name" value="HTH_MetabolicPath_Reg"/>
</dbReference>
<evidence type="ECO:0000256" key="2">
    <source>
        <dbReference type="ARBA" id="ARBA00023125"/>
    </source>
</evidence>
<dbReference type="SUPFAM" id="SSF46785">
    <property type="entry name" value="Winged helix' DNA-binding domain"/>
    <property type="match status" value="1"/>
</dbReference>
<keyword evidence="2" id="KW-0238">DNA-binding</keyword>
<keyword evidence="1" id="KW-0805">Transcription regulation</keyword>
<feature type="domain" description="HTH iclR-type" evidence="4">
    <location>
        <begin position="5"/>
        <end position="67"/>
    </location>
</feature>
<dbReference type="GO" id="GO:0003677">
    <property type="term" value="F:DNA binding"/>
    <property type="evidence" value="ECO:0007669"/>
    <property type="project" value="UniProtKB-KW"/>
</dbReference>
<dbReference type="SUPFAM" id="SSF55781">
    <property type="entry name" value="GAF domain-like"/>
    <property type="match status" value="1"/>
</dbReference>
<keyword evidence="7" id="KW-1185">Reference proteome</keyword>
<protein>
    <submittedName>
        <fullName evidence="6">HTH-type transcriptional repressor AllR</fullName>
    </submittedName>
</protein>